<dbReference type="EMBL" id="JAHXZJ010000002">
    <property type="protein sequence ID" value="KAH0563613.1"/>
    <property type="molecule type" value="Genomic_DNA"/>
</dbReference>
<evidence type="ECO:0000313" key="1">
    <source>
        <dbReference type="EMBL" id="KAH0563613.1"/>
    </source>
</evidence>
<name>A0AAV7IY45_COTGL</name>
<dbReference type="Proteomes" id="UP000826195">
    <property type="component" value="Unassembled WGS sequence"/>
</dbReference>
<dbReference type="AlphaFoldDB" id="A0AAV7IY45"/>
<protein>
    <submittedName>
        <fullName evidence="1">Uncharacterized protein</fullName>
    </submittedName>
</protein>
<reference evidence="1 2" key="1">
    <citation type="journal article" date="2021" name="J. Hered.">
        <title>A chromosome-level genome assembly of the parasitoid wasp, Cotesia glomerata (Hymenoptera: Braconidae).</title>
        <authorList>
            <person name="Pinto B.J."/>
            <person name="Weis J.J."/>
            <person name="Gamble T."/>
            <person name="Ode P.J."/>
            <person name="Paul R."/>
            <person name="Zaspel J.M."/>
        </authorList>
    </citation>
    <scope>NUCLEOTIDE SEQUENCE [LARGE SCALE GENOMIC DNA]</scope>
    <source>
        <strain evidence="1">CgM1</strain>
    </source>
</reference>
<gene>
    <name evidence="1" type="ORF">KQX54_003158</name>
</gene>
<sequence>MESAADLAQAHDFGVLGALKAARLKPSAILKRRASPKIKYNLFRSQLCLLVKLESAADLMQAYKFLKFWELQRRRRSLQLILCNPTNFWSSGSLRGNAFTISPFFENRAHLKIKSQPYFKLESGADLLRAYKFLEFWELAEVARLKPGGERGLKRAASKPPEL</sequence>
<accession>A0AAV7IY45</accession>
<organism evidence="1 2">
    <name type="scientific">Cotesia glomerata</name>
    <name type="common">Lepidopteran parasitic wasp</name>
    <name type="synonym">Apanteles glomeratus</name>
    <dbReference type="NCBI Taxonomy" id="32391"/>
    <lineage>
        <taxon>Eukaryota</taxon>
        <taxon>Metazoa</taxon>
        <taxon>Ecdysozoa</taxon>
        <taxon>Arthropoda</taxon>
        <taxon>Hexapoda</taxon>
        <taxon>Insecta</taxon>
        <taxon>Pterygota</taxon>
        <taxon>Neoptera</taxon>
        <taxon>Endopterygota</taxon>
        <taxon>Hymenoptera</taxon>
        <taxon>Apocrita</taxon>
        <taxon>Ichneumonoidea</taxon>
        <taxon>Braconidae</taxon>
        <taxon>Microgastrinae</taxon>
        <taxon>Cotesia</taxon>
    </lineage>
</organism>
<keyword evidence="2" id="KW-1185">Reference proteome</keyword>
<comment type="caution">
    <text evidence="1">The sequence shown here is derived from an EMBL/GenBank/DDBJ whole genome shotgun (WGS) entry which is preliminary data.</text>
</comment>
<proteinExistence type="predicted"/>
<evidence type="ECO:0000313" key="2">
    <source>
        <dbReference type="Proteomes" id="UP000826195"/>
    </source>
</evidence>